<dbReference type="Proteomes" id="UP000046395">
    <property type="component" value="Unassembled WGS sequence"/>
</dbReference>
<name>A0A5S6QBJ2_TRIMR</name>
<proteinExistence type="predicted"/>
<evidence type="ECO:0000313" key="1">
    <source>
        <dbReference type="Proteomes" id="UP000046395"/>
    </source>
</evidence>
<protein>
    <submittedName>
        <fullName evidence="2">Uncharacterized protein</fullName>
    </submittedName>
</protein>
<organism evidence="1 2">
    <name type="scientific">Trichuris muris</name>
    <name type="common">Mouse whipworm</name>
    <dbReference type="NCBI Taxonomy" id="70415"/>
    <lineage>
        <taxon>Eukaryota</taxon>
        <taxon>Metazoa</taxon>
        <taxon>Ecdysozoa</taxon>
        <taxon>Nematoda</taxon>
        <taxon>Enoplea</taxon>
        <taxon>Dorylaimia</taxon>
        <taxon>Trichinellida</taxon>
        <taxon>Trichuridae</taxon>
        <taxon>Trichuris</taxon>
    </lineage>
</organism>
<sequence>MAEPLDEFGAHSCHSRWVGRDLRRPFRRASATGRIDVANLLHVRTASGAINLEFLSAVLVYRRPKRRVHCRIIYANSSSNPERRCCAGRWALGASCADYGCLVGAAQPILTFARPAGWA</sequence>
<dbReference type="WBParaSite" id="TMUE_1000004563.1">
    <property type="protein sequence ID" value="TMUE_1000004563.1"/>
    <property type="gene ID" value="WBGene00299008"/>
</dbReference>
<evidence type="ECO:0000313" key="2">
    <source>
        <dbReference type="WBParaSite" id="TMUE_1000004563.1"/>
    </source>
</evidence>
<accession>A0A5S6QBJ2</accession>
<reference evidence="2" key="1">
    <citation type="submission" date="2019-12" db="UniProtKB">
        <authorList>
            <consortium name="WormBaseParasite"/>
        </authorList>
    </citation>
    <scope>IDENTIFICATION</scope>
</reference>
<keyword evidence="1" id="KW-1185">Reference proteome</keyword>
<dbReference type="AlphaFoldDB" id="A0A5S6QBJ2"/>